<proteinExistence type="predicted"/>
<organism evidence="1 2">
    <name type="scientific">Tanacetum coccineum</name>
    <dbReference type="NCBI Taxonomy" id="301880"/>
    <lineage>
        <taxon>Eukaryota</taxon>
        <taxon>Viridiplantae</taxon>
        <taxon>Streptophyta</taxon>
        <taxon>Embryophyta</taxon>
        <taxon>Tracheophyta</taxon>
        <taxon>Spermatophyta</taxon>
        <taxon>Magnoliopsida</taxon>
        <taxon>eudicotyledons</taxon>
        <taxon>Gunneridae</taxon>
        <taxon>Pentapetalae</taxon>
        <taxon>asterids</taxon>
        <taxon>campanulids</taxon>
        <taxon>Asterales</taxon>
        <taxon>Asteraceae</taxon>
        <taxon>Asteroideae</taxon>
        <taxon>Anthemideae</taxon>
        <taxon>Anthemidinae</taxon>
        <taxon>Tanacetum</taxon>
    </lineage>
</organism>
<evidence type="ECO:0000313" key="1">
    <source>
        <dbReference type="EMBL" id="GJS57084.1"/>
    </source>
</evidence>
<protein>
    <recommendedName>
        <fullName evidence="3">DUF4378 domain-containing protein</fullName>
    </recommendedName>
</protein>
<name>A0ABQ4WVY9_9ASTR</name>
<evidence type="ECO:0000313" key="2">
    <source>
        <dbReference type="Proteomes" id="UP001151760"/>
    </source>
</evidence>
<keyword evidence="2" id="KW-1185">Reference proteome</keyword>
<gene>
    <name evidence="1" type="ORF">Tco_0651868</name>
</gene>
<reference evidence="1" key="1">
    <citation type="journal article" date="2022" name="Int. J. Mol. Sci.">
        <title>Draft Genome of Tanacetum Coccineum: Genomic Comparison of Closely Related Tanacetum-Family Plants.</title>
        <authorList>
            <person name="Yamashiro T."/>
            <person name="Shiraishi A."/>
            <person name="Nakayama K."/>
            <person name="Satake H."/>
        </authorList>
    </citation>
    <scope>NUCLEOTIDE SEQUENCE</scope>
</reference>
<dbReference type="EMBL" id="BQNB010008981">
    <property type="protein sequence ID" value="GJS57084.1"/>
    <property type="molecule type" value="Genomic_DNA"/>
</dbReference>
<evidence type="ECO:0008006" key="3">
    <source>
        <dbReference type="Google" id="ProtNLM"/>
    </source>
</evidence>
<sequence>MYWFPASLSSIWSHEGLWGIVLWVVHSGTGLPRAVRDRVNQSSIKEFFNLLLDNVVGFLGLPFSDFAQMVRSPLPLEFWQLIRHPSKHEYSRWVGSSWSSTREVHQEDLNVLASRVLVLPNPDEVGSSLEKKTNLLLQNKRSHCPEERFLDELWLIDVEVDKLNWLKIVSSVLIEVMSSIENCFDYLLEVTEWEEIRERVELI</sequence>
<accession>A0ABQ4WVY9</accession>
<dbReference type="Proteomes" id="UP001151760">
    <property type="component" value="Unassembled WGS sequence"/>
</dbReference>
<comment type="caution">
    <text evidence="1">The sequence shown here is derived from an EMBL/GenBank/DDBJ whole genome shotgun (WGS) entry which is preliminary data.</text>
</comment>
<reference evidence="1" key="2">
    <citation type="submission" date="2022-01" db="EMBL/GenBank/DDBJ databases">
        <authorList>
            <person name="Yamashiro T."/>
            <person name="Shiraishi A."/>
            <person name="Satake H."/>
            <person name="Nakayama K."/>
        </authorList>
    </citation>
    <scope>NUCLEOTIDE SEQUENCE</scope>
</reference>